<dbReference type="AlphaFoldDB" id="A0A2H3E2D6"/>
<gene>
    <name evidence="1" type="ORF">ARMGADRAFT_222115</name>
</gene>
<organism evidence="1 2">
    <name type="scientific">Armillaria gallica</name>
    <name type="common">Bulbous honey fungus</name>
    <name type="synonym">Armillaria bulbosa</name>
    <dbReference type="NCBI Taxonomy" id="47427"/>
    <lineage>
        <taxon>Eukaryota</taxon>
        <taxon>Fungi</taxon>
        <taxon>Dikarya</taxon>
        <taxon>Basidiomycota</taxon>
        <taxon>Agaricomycotina</taxon>
        <taxon>Agaricomycetes</taxon>
        <taxon>Agaricomycetidae</taxon>
        <taxon>Agaricales</taxon>
        <taxon>Marasmiineae</taxon>
        <taxon>Physalacriaceae</taxon>
        <taxon>Armillaria</taxon>
    </lineage>
</organism>
<accession>A0A2H3E2D6</accession>
<evidence type="ECO:0000313" key="2">
    <source>
        <dbReference type="Proteomes" id="UP000217790"/>
    </source>
</evidence>
<sequence>MHPSNPVYQFCPAKNVLVDGSFRVVDAFSNDAQNLICASRVGRRFPDMGNGILSLIPVTRAARKTHSGRDYY</sequence>
<reference evidence="2" key="1">
    <citation type="journal article" date="2017" name="Nat. Ecol. Evol.">
        <title>Genome expansion and lineage-specific genetic innovations in the forest pathogenic fungi Armillaria.</title>
        <authorList>
            <person name="Sipos G."/>
            <person name="Prasanna A.N."/>
            <person name="Walter M.C."/>
            <person name="O'Connor E."/>
            <person name="Balint B."/>
            <person name="Krizsan K."/>
            <person name="Kiss B."/>
            <person name="Hess J."/>
            <person name="Varga T."/>
            <person name="Slot J."/>
            <person name="Riley R."/>
            <person name="Boka B."/>
            <person name="Rigling D."/>
            <person name="Barry K."/>
            <person name="Lee J."/>
            <person name="Mihaltcheva S."/>
            <person name="LaButti K."/>
            <person name="Lipzen A."/>
            <person name="Waldron R."/>
            <person name="Moloney N.M."/>
            <person name="Sperisen C."/>
            <person name="Kredics L."/>
            <person name="Vagvoelgyi C."/>
            <person name="Patrignani A."/>
            <person name="Fitzpatrick D."/>
            <person name="Nagy I."/>
            <person name="Doyle S."/>
            <person name="Anderson J.B."/>
            <person name="Grigoriev I.V."/>
            <person name="Gueldener U."/>
            <person name="Muensterkoetter M."/>
            <person name="Nagy L.G."/>
        </authorList>
    </citation>
    <scope>NUCLEOTIDE SEQUENCE [LARGE SCALE GENOMIC DNA]</scope>
    <source>
        <strain evidence="2">Ar21-2</strain>
    </source>
</reference>
<keyword evidence="2" id="KW-1185">Reference proteome</keyword>
<dbReference type="EMBL" id="KZ293645">
    <property type="protein sequence ID" value="PBL01616.1"/>
    <property type="molecule type" value="Genomic_DNA"/>
</dbReference>
<protein>
    <submittedName>
        <fullName evidence="1">Uncharacterized protein</fullName>
    </submittedName>
</protein>
<proteinExistence type="predicted"/>
<dbReference type="InParanoid" id="A0A2H3E2D6"/>
<name>A0A2H3E2D6_ARMGA</name>
<evidence type="ECO:0000313" key="1">
    <source>
        <dbReference type="EMBL" id="PBL01616.1"/>
    </source>
</evidence>
<dbReference type="Proteomes" id="UP000217790">
    <property type="component" value="Unassembled WGS sequence"/>
</dbReference>